<dbReference type="InterPro" id="IPR050086">
    <property type="entry name" value="MetN_ABC_transporter-like"/>
</dbReference>
<dbReference type="SMART" id="SM00382">
    <property type="entry name" value="AAA"/>
    <property type="match status" value="1"/>
</dbReference>
<evidence type="ECO:0000256" key="4">
    <source>
        <dbReference type="ARBA" id="ARBA00022475"/>
    </source>
</evidence>
<dbReference type="Proteomes" id="UP001500604">
    <property type="component" value="Unassembled WGS sequence"/>
</dbReference>
<dbReference type="PIRSF" id="PIRSF039085">
    <property type="entry name" value="ABC_ATPase_HisP"/>
    <property type="match status" value="1"/>
</dbReference>
<keyword evidence="4" id="KW-1003">Cell membrane</keyword>
<reference evidence="10" key="1">
    <citation type="journal article" date="2019" name="Int. J. Syst. Evol. Microbiol.">
        <title>The Global Catalogue of Microorganisms (GCM) 10K type strain sequencing project: providing services to taxonomists for standard genome sequencing and annotation.</title>
        <authorList>
            <consortium name="The Broad Institute Genomics Platform"/>
            <consortium name="The Broad Institute Genome Sequencing Center for Infectious Disease"/>
            <person name="Wu L."/>
            <person name="Ma J."/>
        </authorList>
    </citation>
    <scope>NUCLEOTIDE SEQUENCE [LARGE SCALE GENOMIC DNA]</scope>
    <source>
        <strain evidence="10">JCM 17805</strain>
    </source>
</reference>
<feature type="domain" description="ABC transporter" evidence="8">
    <location>
        <begin position="4"/>
        <end position="241"/>
    </location>
</feature>
<sequence length="246" mass="27044">MALLEVSHLQKSFADKAILAGIDLQVEQGEIVVILGPSGSGKSTFLRCLNLLETPDAGVITLDNAVFNATKPTKPATLALRRKTAFVFQNYALFRNKTALENITEALVVVKGLSKEVAQEKGLAILKQVGMEDFQNAWPSSLSGGQQQRIGIGRAMALEPELLLFDEPTSALDPERVGEILHLMKRLAAENQSMIIVTHEIPFAREVADRVIFIDEGRIIESGPPSRVLDNPKDPRTRQFLNQVLH</sequence>
<keyword evidence="7" id="KW-0472">Membrane</keyword>
<dbReference type="PROSITE" id="PS00211">
    <property type="entry name" value="ABC_TRANSPORTER_1"/>
    <property type="match status" value="1"/>
</dbReference>
<accession>A0ABP8V5M1</accession>
<comment type="caution">
    <text evidence="9">The sequence shown here is derived from an EMBL/GenBank/DDBJ whole genome shotgun (WGS) entry which is preliminary data.</text>
</comment>
<evidence type="ECO:0000256" key="5">
    <source>
        <dbReference type="ARBA" id="ARBA00022741"/>
    </source>
</evidence>
<dbReference type="Gene3D" id="3.40.50.300">
    <property type="entry name" value="P-loop containing nucleotide triphosphate hydrolases"/>
    <property type="match status" value="1"/>
</dbReference>
<gene>
    <name evidence="9" type="ORF">GCM10023116_35630</name>
</gene>
<evidence type="ECO:0000256" key="7">
    <source>
        <dbReference type="ARBA" id="ARBA00023136"/>
    </source>
</evidence>
<dbReference type="PANTHER" id="PTHR43166">
    <property type="entry name" value="AMINO ACID IMPORT ATP-BINDING PROTEIN"/>
    <property type="match status" value="1"/>
</dbReference>
<keyword evidence="6 9" id="KW-0067">ATP-binding</keyword>
<evidence type="ECO:0000313" key="9">
    <source>
        <dbReference type="EMBL" id="GAA4651279.1"/>
    </source>
</evidence>
<dbReference type="Pfam" id="PF00005">
    <property type="entry name" value="ABC_tran"/>
    <property type="match status" value="1"/>
</dbReference>
<name>A0ABP8V5M1_9GAMM</name>
<keyword evidence="3" id="KW-0813">Transport</keyword>
<organism evidence="9 10">
    <name type="scientific">Kistimonas scapharcae</name>
    <dbReference type="NCBI Taxonomy" id="1036133"/>
    <lineage>
        <taxon>Bacteria</taxon>
        <taxon>Pseudomonadati</taxon>
        <taxon>Pseudomonadota</taxon>
        <taxon>Gammaproteobacteria</taxon>
        <taxon>Oceanospirillales</taxon>
        <taxon>Endozoicomonadaceae</taxon>
        <taxon>Kistimonas</taxon>
    </lineage>
</organism>
<dbReference type="PANTHER" id="PTHR43166:SF35">
    <property type="entry name" value="L-CYSTINE IMPORT ATP-BINDING PROTEIN TCYN"/>
    <property type="match status" value="1"/>
</dbReference>
<dbReference type="GO" id="GO:0005524">
    <property type="term" value="F:ATP binding"/>
    <property type="evidence" value="ECO:0007669"/>
    <property type="project" value="UniProtKB-KW"/>
</dbReference>
<keyword evidence="5" id="KW-0547">Nucleotide-binding</keyword>
<evidence type="ECO:0000256" key="6">
    <source>
        <dbReference type="ARBA" id="ARBA00022840"/>
    </source>
</evidence>
<evidence type="ECO:0000256" key="1">
    <source>
        <dbReference type="ARBA" id="ARBA00004417"/>
    </source>
</evidence>
<evidence type="ECO:0000256" key="3">
    <source>
        <dbReference type="ARBA" id="ARBA00022448"/>
    </source>
</evidence>
<comment type="subcellular location">
    <subcellularLocation>
        <location evidence="1">Cell inner membrane</location>
        <topology evidence="1">Peripheral membrane protein</topology>
    </subcellularLocation>
</comment>
<dbReference type="PROSITE" id="PS50893">
    <property type="entry name" value="ABC_TRANSPORTER_2"/>
    <property type="match status" value="1"/>
</dbReference>
<keyword evidence="10" id="KW-1185">Reference proteome</keyword>
<proteinExistence type="inferred from homology"/>
<dbReference type="InterPro" id="IPR030679">
    <property type="entry name" value="ABC_ATPase_HisP-typ"/>
</dbReference>
<evidence type="ECO:0000313" key="10">
    <source>
        <dbReference type="Proteomes" id="UP001500604"/>
    </source>
</evidence>
<dbReference type="InterPro" id="IPR027417">
    <property type="entry name" value="P-loop_NTPase"/>
</dbReference>
<dbReference type="InterPro" id="IPR003439">
    <property type="entry name" value="ABC_transporter-like_ATP-bd"/>
</dbReference>
<dbReference type="EMBL" id="BAABFL010000446">
    <property type="protein sequence ID" value="GAA4651279.1"/>
    <property type="molecule type" value="Genomic_DNA"/>
</dbReference>
<dbReference type="RefSeq" id="WP_345197633.1">
    <property type="nucleotide sequence ID" value="NZ_BAABFL010000446.1"/>
</dbReference>
<dbReference type="InterPro" id="IPR017871">
    <property type="entry name" value="ABC_transporter-like_CS"/>
</dbReference>
<dbReference type="SUPFAM" id="SSF52540">
    <property type="entry name" value="P-loop containing nucleoside triphosphate hydrolases"/>
    <property type="match status" value="1"/>
</dbReference>
<dbReference type="CDD" id="cd03262">
    <property type="entry name" value="ABC_HisP_GlnQ"/>
    <property type="match status" value="1"/>
</dbReference>
<comment type="similarity">
    <text evidence="2">Belongs to the ABC transporter superfamily.</text>
</comment>
<protein>
    <submittedName>
        <fullName evidence="9">Amino acid ABC transporter ATP-binding protein</fullName>
    </submittedName>
</protein>
<evidence type="ECO:0000259" key="8">
    <source>
        <dbReference type="PROSITE" id="PS50893"/>
    </source>
</evidence>
<dbReference type="InterPro" id="IPR003593">
    <property type="entry name" value="AAA+_ATPase"/>
</dbReference>
<evidence type="ECO:0000256" key="2">
    <source>
        <dbReference type="ARBA" id="ARBA00005417"/>
    </source>
</evidence>